<dbReference type="EMBL" id="BONN01000002">
    <property type="protein sequence ID" value="GIG31885.1"/>
    <property type="molecule type" value="Genomic_DNA"/>
</dbReference>
<gene>
    <name evidence="1" type="ORF">Col01nite_10440</name>
</gene>
<proteinExistence type="predicted"/>
<protein>
    <submittedName>
        <fullName evidence="1">Uncharacterized protein</fullName>
    </submittedName>
</protein>
<accession>A0ABQ4D836</accession>
<dbReference type="Proteomes" id="UP000618382">
    <property type="component" value="Unassembled WGS sequence"/>
</dbReference>
<evidence type="ECO:0000313" key="1">
    <source>
        <dbReference type="EMBL" id="GIG31885.1"/>
    </source>
</evidence>
<comment type="caution">
    <text evidence="1">The sequence shown here is derived from an EMBL/GenBank/DDBJ whole genome shotgun (WGS) entry which is preliminary data.</text>
</comment>
<organism evidence="1 2">
    <name type="scientific">Cellulomonas oligotrophica</name>
    <dbReference type="NCBI Taxonomy" id="931536"/>
    <lineage>
        <taxon>Bacteria</taxon>
        <taxon>Bacillati</taxon>
        <taxon>Actinomycetota</taxon>
        <taxon>Actinomycetes</taxon>
        <taxon>Micrococcales</taxon>
        <taxon>Cellulomonadaceae</taxon>
        <taxon>Cellulomonas</taxon>
    </lineage>
</organism>
<sequence length="78" mass="8019">MARGAFAFTAPHSRPVWGVVCAGAERRVPGTRRGSAVGRGAVESVSGFDPIARQGGTVFLVHPSESVFPTGSARPQGV</sequence>
<reference evidence="1 2" key="1">
    <citation type="submission" date="2021-01" db="EMBL/GenBank/DDBJ databases">
        <title>Whole genome shotgun sequence of Cellulomonas oligotrophica NBRC 109435.</title>
        <authorList>
            <person name="Komaki H."/>
            <person name="Tamura T."/>
        </authorList>
    </citation>
    <scope>NUCLEOTIDE SEQUENCE [LARGE SCALE GENOMIC DNA]</scope>
    <source>
        <strain evidence="1 2">NBRC 109435</strain>
    </source>
</reference>
<keyword evidence="2" id="KW-1185">Reference proteome</keyword>
<evidence type="ECO:0000313" key="2">
    <source>
        <dbReference type="Proteomes" id="UP000618382"/>
    </source>
</evidence>
<name>A0ABQ4D836_9CELL</name>